<dbReference type="Proteomes" id="UP001174909">
    <property type="component" value="Unassembled WGS sequence"/>
</dbReference>
<keyword evidence="2" id="KW-1185">Reference proteome</keyword>
<sequence length="118" mass="13677">MNDDSLALLDQADRTIALGDHDQGSVLLWQAAEHAMSSLAERHGRPHSDEEDLMRFAKWLDQKHDRGVENWHLLGYFAAGSFRDNARWHYEDWEEMRHSVPDIRVFVSTLRGYLETAG</sequence>
<gene>
    <name evidence="1" type="ORF">GBAR_LOCUS27373</name>
</gene>
<accession>A0AA35TLD7</accession>
<reference evidence="1" key="1">
    <citation type="submission" date="2023-03" db="EMBL/GenBank/DDBJ databases">
        <authorList>
            <person name="Steffen K."/>
            <person name="Cardenas P."/>
        </authorList>
    </citation>
    <scope>NUCLEOTIDE SEQUENCE</scope>
</reference>
<evidence type="ECO:0000313" key="1">
    <source>
        <dbReference type="EMBL" id="CAI8049728.1"/>
    </source>
</evidence>
<protein>
    <submittedName>
        <fullName evidence="1">Uncharacterized protein</fullName>
    </submittedName>
</protein>
<evidence type="ECO:0000313" key="2">
    <source>
        <dbReference type="Proteomes" id="UP001174909"/>
    </source>
</evidence>
<dbReference type="EMBL" id="CASHTH010003813">
    <property type="protein sequence ID" value="CAI8049728.1"/>
    <property type="molecule type" value="Genomic_DNA"/>
</dbReference>
<proteinExistence type="predicted"/>
<name>A0AA35TLD7_GEOBA</name>
<dbReference type="AlphaFoldDB" id="A0AA35TLD7"/>
<comment type="caution">
    <text evidence="1">The sequence shown here is derived from an EMBL/GenBank/DDBJ whole genome shotgun (WGS) entry which is preliminary data.</text>
</comment>
<organism evidence="1 2">
    <name type="scientific">Geodia barretti</name>
    <name type="common">Barrett's horny sponge</name>
    <dbReference type="NCBI Taxonomy" id="519541"/>
    <lineage>
        <taxon>Eukaryota</taxon>
        <taxon>Metazoa</taxon>
        <taxon>Porifera</taxon>
        <taxon>Demospongiae</taxon>
        <taxon>Heteroscleromorpha</taxon>
        <taxon>Tetractinellida</taxon>
        <taxon>Astrophorina</taxon>
        <taxon>Geodiidae</taxon>
        <taxon>Geodia</taxon>
    </lineage>
</organism>